<sequence>MKTISTNDGQRIEIEWNENGQFIGDGSIDLSSYMGSLVREVVPITFDTWKDVPKKTRDILWQAIKKRKSVDPSLVSRGDVWIAAHTKKGGGPSNLLAAETICHVPIHPHLNIIFSNAFQIILIPRVQSLRLFTPKCASFSSVLQSYVRNPIFLTPTIPKPLPSTHVQATLICAKILGLEIKITSGRHDYEGVSYASKDSKDFIILNILKLRSINVDLANEGAWVQSGAILGEIFYAIFKKSKYHGFPAGVCPTIGAGGHFRGGVVMVT</sequence>
<dbReference type="AlphaFoldDB" id="A0A498K9I7"/>
<reference evidence="1 2" key="1">
    <citation type="submission" date="2018-10" db="EMBL/GenBank/DDBJ databases">
        <title>A high-quality apple genome assembly.</title>
        <authorList>
            <person name="Hu J."/>
        </authorList>
    </citation>
    <scope>NUCLEOTIDE SEQUENCE [LARGE SCALE GENOMIC DNA]</scope>
    <source>
        <strain evidence="2">cv. HFTH1</strain>
        <tissue evidence="1">Young leaf</tissue>
    </source>
</reference>
<name>A0A498K9I7_MALDO</name>
<dbReference type="PANTHER" id="PTHR32448">
    <property type="entry name" value="OS08G0158400 PROTEIN"/>
    <property type="match status" value="1"/>
</dbReference>
<dbReference type="GO" id="GO:0050660">
    <property type="term" value="F:flavin adenine dinucleotide binding"/>
    <property type="evidence" value="ECO:0007669"/>
    <property type="project" value="InterPro"/>
</dbReference>
<dbReference type="InterPro" id="IPR016167">
    <property type="entry name" value="FAD-bd_PCMH_sub1"/>
</dbReference>
<accession>A0A498K9I7</accession>
<evidence type="ECO:0000313" key="2">
    <source>
        <dbReference type="Proteomes" id="UP000290289"/>
    </source>
</evidence>
<protein>
    <submittedName>
        <fullName evidence="1">Uncharacterized protein</fullName>
    </submittedName>
</protein>
<dbReference type="Gene3D" id="3.30.43.10">
    <property type="entry name" value="Uridine Diphospho-n-acetylenolpyruvylglucosamine Reductase, domain 2"/>
    <property type="match status" value="1"/>
</dbReference>
<proteinExistence type="predicted"/>
<dbReference type="EMBL" id="RDQH01000328">
    <property type="protein sequence ID" value="RXI04960.1"/>
    <property type="molecule type" value="Genomic_DNA"/>
</dbReference>
<organism evidence="1 2">
    <name type="scientific">Malus domestica</name>
    <name type="common">Apple</name>
    <name type="synonym">Pyrus malus</name>
    <dbReference type="NCBI Taxonomy" id="3750"/>
    <lineage>
        <taxon>Eukaryota</taxon>
        <taxon>Viridiplantae</taxon>
        <taxon>Streptophyta</taxon>
        <taxon>Embryophyta</taxon>
        <taxon>Tracheophyta</taxon>
        <taxon>Spermatophyta</taxon>
        <taxon>Magnoliopsida</taxon>
        <taxon>eudicotyledons</taxon>
        <taxon>Gunneridae</taxon>
        <taxon>Pentapetalae</taxon>
        <taxon>rosids</taxon>
        <taxon>fabids</taxon>
        <taxon>Rosales</taxon>
        <taxon>Rosaceae</taxon>
        <taxon>Amygdaloideae</taxon>
        <taxon>Maleae</taxon>
        <taxon>Malus</taxon>
    </lineage>
</organism>
<dbReference type="SUPFAM" id="SSF56176">
    <property type="entry name" value="FAD-binding/transporter-associated domain-like"/>
    <property type="match status" value="1"/>
</dbReference>
<dbReference type="STRING" id="3750.A0A498K9I7"/>
<dbReference type="Proteomes" id="UP000290289">
    <property type="component" value="Chromosome 2"/>
</dbReference>
<comment type="caution">
    <text evidence="1">The sequence shown here is derived from an EMBL/GenBank/DDBJ whole genome shotgun (WGS) entry which is preliminary data.</text>
</comment>
<dbReference type="InterPro" id="IPR016169">
    <property type="entry name" value="FAD-bd_PCMH_sub2"/>
</dbReference>
<dbReference type="Gene3D" id="3.30.465.10">
    <property type="match status" value="1"/>
</dbReference>
<evidence type="ECO:0000313" key="1">
    <source>
        <dbReference type="EMBL" id="RXI04960.1"/>
    </source>
</evidence>
<dbReference type="InterPro" id="IPR036318">
    <property type="entry name" value="FAD-bd_PCMH-like_sf"/>
</dbReference>
<keyword evidence="2" id="KW-1185">Reference proteome</keyword>
<gene>
    <name evidence="1" type="ORF">DVH24_006217</name>
</gene>